<sequence length="118" mass="12542">MQIVLQGPGPWGFCLVVGKDFEQPLTISRVTPGSKAAIANLCVGDVITAIDGENTSNMTHLEAQDKIKGCTDNMTLTVTRSQQKIWSPLRAPAASCPLKALASLSLKVLAYSGFIPAR</sequence>
<dbReference type="SUPFAM" id="SSF50156">
    <property type="entry name" value="PDZ domain-like"/>
    <property type="match status" value="1"/>
</dbReference>
<dbReference type="GO" id="GO:0007507">
    <property type="term" value="P:heart development"/>
    <property type="evidence" value="ECO:0007669"/>
    <property type="project" value="TreeGrafter"/>
</dbReference>
<evidence type="ECO:0000256" key="2">
    <source>
        <dbReference type="ARBA" id="ARBA00022490"/>
    </source>
</evidence>
<dbReference type="InterPro" id="IPR001478">
    <property type="entry name" value="PDZ"/>
</dbReference>
<protein>
    <recommendedName>
        <fullName evidence="4">PDZ domain-containing protein</fullName>
    </recommendedName>
</protein>
<dbReference type="GO" id="GO:0051371">
    <property type="term" value="F:muscle alpha-actinin binding"/>
    <property type="evidence" value="ECO:0007669"/>
    <property type="project" value="TreeGrafter"/>
</dbReference>
<dbReference type="CDD" id="cd06753">
    <property type="entry name" value="PDZ_PDLIM-like"/>
    <property type="match status" value="1"/>
</dbReference>
<comment type="subcellular location">
    <subcellularLocation>
        <location evidence="1">Cytoplasm</location>
    </subcellularLocation>
</comment>
<dbReference type="SMART" id="SM00228">
    <property type="entry name" value="PDZ"/>
    <property type="match status" value="1"/>
</dbReference>
<dbReference type="PANTHER" id="PTHR24214">
    <property type="entry name" value="PDZ AND LIM DOMAIN PROTEIN ZASP"/>
    <property type="match status" value="1"/>
</dbReference>
<organism evidence="5">
    <name type="scientific">Balaenoptera musculus</name>
    <name type="common">Blue whale</name>
    <dbReference type="NCBI Taxonomy" id="9771"/>
    <lineage>
        <taxon>Eukaryota</taxon>
        <taxon>Metazoa</taxon>
        <taxon>Chordata</taxon>
        <taxon>Craniata</taxon>
        <taxon>Vertebrata</taxon>
        <taxon>Euteleostomi</taxon>
        <taxon>Mammalia</taxon>
        <taxon>Eutheria</taxon>
        <taxon>Laurasiatheria</taxon>
        <taxon>Artiodactyla</taxon>
        <taxon>Whippomorpha</taxon>
        <taxon>Cetacea</taxon>
        <taxon>Mysticeti</taxon>
        <taxon>Balaenopteridae</taxon>
        <taxon>Balaenoptera</taxon>
    </lineage>
</organism>
<keyword evidence="3" id="KW-0440">LIM domain</keyword>
<dbReference type="GeneTree" id="ENSGT00940000155525"/>
<dbReference type="InterPro" id="IPR050604">
    <property type="entry name" value="PDZ-LIM_domain"/>
</dbReference>
<evidence type="ECO:0000256" key="3">
    <source>
        <dbReference type="ARBA" id="ARBA00023038"/>
    </source>
</evidence>
<dbReference type="OMA" id="TQANTHI"/>
<dbReference type="PROSITE" id="PS50106">
    <property type="entry name" value="PDZ"/>
    <property type="match status" value="1"/>
</dbReference>
<name>A0A8C0CBC3_BALMU</name>
<dbReference type="Ensembl" id="ENSBMST00010003761.1">
    <property type="protein sequence ID" value="ENSBMSP00010003404.1"/>
    <property type="gene ID" value="ENSBMSG00010002556.1"/>
</dbReference>
<proteinExistence type="predicted"/>
<dbReference type="GO" id="GO:0030018">
    <property type="term" value="C:Z disc"/>
    <property type="evidence" value="ECO:0007669"/>
    <property type="project" value="TreeGrafter"/>
</dbReference>
<dbReference type="GO" id="GO:0031941">
    <property type="term" value="C:filamentous actin"/>
    <property type="evidence" value="ECO:0007669"/>
    <property type="project" value="TreeGrafter"/>
</dbReference>
<evidence type="ECO:0000259" key="4">
    <source>
        <dbReference type="PROSITE" id="PS50106"/>
    </source>
</evidence>
<dbReference type="Gene3D" id="2.30.42.10">
    <property type="match status" value="1"/>
</dbReference>
<dbReference type="InterPro" id="IPR036034">
    <property type="entry name" value="PDZ_sf"/>
</dbReference>
<dbReference type="GO" id="GO:0003779">
    <property type="term" value="F:actin binding"/>
    <property type="evidence" value="ECO:0007669"/>
    <property type="project" value="TreeGrafter"/>
</dbReference>
<keyword evidence="3" id="KW-0479">Metal-binding</keyword>
<dbReference type="AlphaFoldDB" id="A0A8C0CBC3"/>
<keyword evidence="3" id="KW-0862">Zinc</keyword>
<dbReference type="GO" id="GO:0005912">
    <property type="term" value="C:adherens junction"/>
    <property type="evidence" value="ECO:0007669"/>
    <property type="project" value="TreeGrafter"/>
</dbReference>
<dbReference type="GO" id="GO:0001725">
    <property type="term" value="C:stress fiber"/>
    <property type="evidence" value="ECO:0007669"/>
    <property type="project" value="TreeGrafter"/>
</dbReference>
<evidence type="ECO:0000313" key="5">
    <source>
        <dbReference type="Ensembl" id="ENSBMSP00010003404.1"/>
    </source>
</evidence>
<dbReference type="GO" id="GO:0061061">
    <property type="term" value="P:muscle structure development"/>
    <property type="evidence" value="ECO:0007669"/>
    <property type="project" value="TreeGrafter"/>
</dbReference>
<evidence type="ECO:0000256" key="1">
    <source>
        <dbReference type="ARBA" id="ARBA00004496"/>
    </source>
</evidence>
<dbReference type="PANTHER" id="PTHR24214:SF5">
    <property type="entry name" value="PDZ AND LIM DOMAIN PROTEIN 1"/>
    <property type="match status" value="1"/>
</dbReference>
<dbReference type="GO" id="GO:0030036">
    <property type="term" value="P:actin cytoskeleton organization"/>
    <property type="evidence" value="ECO:0007669"/>
    <property type="project" value="TreeGrafter"/>
</dbReference>
<dbReference type="Pfam" id="PF00595">
    <property type="entry name" value="PDZ"/>
    <property type="match status" value="1"/>
</dbReference>
<reference evidence="5" key="1">
    <citation type="submission" date="2023-09" db="UniProtKB">
        <authorList>
            <consortium name="Ensembl"/>
        </authorList>
    </citation>
    <scope>IDENTIFICATION</scope>
</reference>
<keyword evidence="2" id="KW-0963">Cytoplasm</keyword>
<feature type="domain" description="PDZ" evidence="4">
    <location>
        <begin position="1"/>
        <end position="82"/>
    </location>
</feature>
<accession>A0A8C0CBC3</accession>
<dbReference type="FunFam" id="2.30.42.10:FF:000055">
    <property type="entry name" value="PDZ and LIM domain protein 3"/>
    <property type="match status" value="1"/>
</dbReference>